<dbReference type="AlphaFoldDB" id="A0A0G2HUL0"/>
<keyword evidence="8 16" id="KW-0227">DNA damage</keyword>
<comment type="similarity">
    <text evidence="3 17">Belongs to the ATP-dependent DNA ligase family.</text>
</comment>
<evidence type="ECO:0000256" key="14">
    <source>
        <dbReference type="ARBA" id="ARBA00034003"/>
    </source>
</evidence>
<comment type="cofactor">
    <cofactor evidence="1">
        <name>Mg(2+)</name>
        <dbReference type="ChEBI" id="CHEBI:18420"/>
    </cofactor>
</comment>
<dbReference type="PROSITE" id="PS00697">
    <property type="entry name" value="DNA_LIGASE_A1"/>
    <property type="match status" value="1"/>
</dbReference>
<evidence type="ECO:0000256" key="12">
    <source>
        <dbReference type="ARBA" id="ARBA00023204"/>
    </source>
</evidence>
<evidence type="ECO:0000256" key="5">
    <source>
        <dbReference type="ARBA" id="ARBA00022723"/>
    </source>
</evidence>
<evidence type="ECO:0000256" key="11">
    <source>
        <dbReference type="ARBA" id="ARBA00023172"/>
    </source>
</evidence>
<evidence type="ECO:0000256" key="7">
    <source>
        <dbReference type="ARBA" id="ARBA00022741"/>
    </source>
</evidence>
<dbReference type="GO" id="GO:0005524">
    <property type="term" value="F:ATP binding"/>
    <property type="evidence" value="ECO:0007669"/>
    <property type="project" value="UniProtKB-KW"/>
</dbReference>
<feature type="domain" description="ATP-dependent DNA ligase family profile" evidence="19">
    <location>
        <begin position="424"/>
        <end position="558"/>
    </location>
</feature>
<dbReference type="GO" id="GO:0003910">
    <property type="term" value="F:DNA ligase (ATP) activity"/>
    <property type="evidence" value="ECO:0007669"/>
    <property type="project" value="UniProtKB-EC"/>
</dbReference>
<dbReference type="GO" id="GO:0006310">
    <property type="term" value="P:DNA recombination"/>
    <property type="evidence" value="ECO:0007669"/>
    <property type="project" value="UniProtKB-KW"/>
</dbReference>
<keyword evidence="7 16" id="KW-0547">Nucleotide-binding</keyword>
<dbReference type="Pfam" id="PF04675">
    <property type="entry name" value="DNA_ligase_A_N"/>
    <property type="match status" value="1"/>
</dbReference>
<dbReference type="Pfam" id="PF04679">
    <property type="entry name" value="DNA_ligase_A_C"/>
    <property type="match status" value="1"/>
</dbReference>
<organism evidence="21 22">
    <name type="scientific">Diaporthe ampelina</name>
    <dbReference type="NCBI Taxonomy" id="1214573"/>
    <lineage>
        <taxon>Eukaryota</taxon>
        <taxon>Fungi</taxon>
        <taxon>Dikarya</taxon>
        <taxon>Ascomycota</taxon>
        <taxon>Pezizomycotina</taxon>
        <taxon>Sordariomycetes</taxon>
        <taxon>Sordariomycetidae</taxon>
        <taxon>Diaporthales</taxon>
        <taxon>Diaporthaceae</taxon>
        <taxon>Diaporthe</taxon>
    </lineage>
</organism>
<evidence type="ECO:0000256" key="8">
    <source>
        <dbReference type="ARBA" id="ARBA00022763"/>
    </source>
</evidence>
<comment type="function">
    <text evidence="15">DNA ligase involved in DNA non-homologous end joining (NHEJ); required for double-strand break (DSB) repair.</text>
</comment>
<keyword evidence="6" id="KW-0677">Repeat</keyword>
<keyword evidence="12 16" id="KW-0234">DNA repair</keyword>
<dbReference type="InterPro" id="IPR001357">
    <property type="entry name" value="BRCT_dom"/>
</dbReference>
<evidence type="ECO:0000256" key="18">
    <source>
        <dbReference type="SAM" id="MobiDB-lite"/>
    </source>
</evidence>
<dbReference type="Gene3D" id="1.10.3260.10">
    <property type="entry name" value="DNA ligase, ATP-dependent, N-terminal domain"/>
    <property type="match status" value="1"/>
</dbReference>
<feature type="domain" description="BRCT" evidence="20">
    <location>
        <begin position="724"/>
        <end position="819"/>
    </location>
</feature>
<dbReference type="InterPro" id="IPR012340">
    <property type="entry name" value="NA-bd_OB-fold"/>
</dbReference>
<dbReference type="NCBIfam" id="TIGR00574">
    <property type="entry name" value="dnl1"/>
    <property type="match status" value="1"/>
</dbReference>
<evidence type="ECO:0000256" key="17">
    <source>
        <dbReference type="RuleBase" id="RU004196"/>
    </source>
</evidence>
<evidence type="ECO:0000313" key="22">
    <source>
        <dbReference type="Proteomes" id="UP000034680"/>
    </source>
</evidence>
<feature type="region of interest" description="Disordered" evidence="18">
    <location>
        <begin position="1"/>
        <end position="22"/>
    </location>
</feature>
<dbReference type="STRING" id="1214573.A0A0G2HUL0"/>
<evidence type="ECO:0000256" key="15">
    <source>
        <dbReference type="ARBA" id="ARBA00043870"/>
    </source>
</evidence>
<reference evidence="21 22" key="1">
    <citation type="submission" date="2015-05" db="EMBL/GenBank/DDBJ databases">
        <title>Distinctive expansion of gene families associated with plant cell wall degradation and secondary metabolism in the genomes of grapevine trunk pathogens.</title>
        <authorList>
            <person name="Lawrence D.P."/>
            <person name="Travadon R."/>
            <person name="Rolshausen P.E."/>
            <person name="Baumgartner K."/>
        </authorList>
    </citation>
    <scope>NUCLEOTIDE SEQUENCE [LARGE SCALE GENOMIC DNA]</scope>
    <source>
        <strain evidence="21">DA912</strain>
    </source>
</reference>
<dbReference type="GO" id="GO:0071897">
    <property type="term" value="P:DNA biosynthetic process"/>
    <property type="evidence" value="ECO:0007669"/>
    <property type="project" value="InterPro"/>
</dbReference>
<evidence type="ECO:0000256" key="1">
    <source>
        <dbReference type="ARBA" id="ARBA00001946"/>
    </source>
</evidence>
<evidence type="ECO:0000256" key="10">
    <source>
        <dbReference type="ARBA" id="ARBA00022842"/>
    </source>
</evidence>
<dbReference type="SUPFAM" id="SSF50249">
    <property type="entry name" value="Nucleic acid-binding proteins"/>
    <property type="match status" value="1"/>
</dbReference>
<evidence type="ECO:0000256" key="6">
    <source>
        <dbReference type="ARBA" id="ARBA00022737"/>
    </source>
</evidence>
<comment type="subcellular location">
    <subcellularLocation>
        <location evidence="2">Nucleus</location>
    </subcellularLocation>
</comment>
<keyword evidence="13" id="KW-0539">Nucleus</keyword>
<dbReference type="InterPro" id="IPR044125">
    <property type="entry name" value="Adenylation_DNA_ligase_IV"/>
</dbReference>
<dbReference type="EMBL" id="LCUC01000360">
    <property type="protein sequence ID" value="KKY31765.1"/>
    <property type="molecule type" value="Genomic_DNA"/>
</dbReference>
<evidence type="ECO:0000259" key="19">
    <source>
        <dbReference type="PROSITE" id="PS50160"/>
    </source>
</evidence>
<evidence type="ECO:0000256" key="4">
    <source>
        <dbReference type="ARBA" id="ARBA00022598"/>
    </source>
</evidence>
<dbReference type="GO" id="GO:0032807">
    <property type="term" value="C:DNA ligase IV complex"/>
    <property type="evidence" value="ECO:0007669"/>
    <property type="project" value="TreeGrafter"/>
</dbReference>
<reference evidence="21 22" key="2">
    <citation type="submission" date="2015-05" db="EMBL/GenBank/DDBJ databases">
        <authorList>
            <person name="Morales-Cruz A."/>
            <person name="Amrine K.C."/>
            <person name="Cantu D."/>
        </authorList>
    </citation>
    <scope>NUCLEOTIDE SEQUENCE [LARGE SCALE GENOMIC DNA]</scope>
    <source>
        <strain evidence="21">DA912</strain>
    </source>
</reference>
<dbReference type="SUPFAM" id="SSF56091">
    <property type="entry name" value="DNA ligase/mRNA capping enzyme, catalytic domain"/>
    <property type="match status" value="1"/>
</dbReference>
<dbReference type="InterPro" id="IPR000977">
    <property type="entry name" value="DNA_ligase_ATP-dep"/>
</dbReference>
<dbReference type="PROSITE" id="PS50160">
    <property type="entry name" value="DNA_LIGASE_A3"/>
    <property type="match status" value="1"/>
</dbReference>
<evidence type="ECO:0000313" key="21">
    <source>
        <dbReference type="EMBL" id="KKY31765.1"/>
    </source>
</evidence>
<dbReference type="Proteomes" id="UP000034680">
    <property type="component" value="Unassembled WGS sequence"/>
</dbReference>
<evidence type="ECO:0000259" key="20">
    <source>
        <dbReference type="PROSITE" id="PS50172"/>
    </source>
</evidence>
<proteinExistence type="inferred from homology"/>
<dbReference type="InterPro" id="IPR036599">
    <property type="entry name" value="DNA_ligase_N_sf"/>
</dbReference>
<evidence type="ECO:0000256" key="2">
    <source>
        <dbReference type="ARBA" id="ARBA00004123"/>
    </source>
</evidence>
<dbReference type="PROSITE" id="PS50172">
    <property type="entry name" value="BRCT"/>
    <property type="match status" value="2"/>
</dbReference>
<keyword evidence="11 16" id="KW-0233">DNA recombination</keyword>
<dbReference type="GO" id="GO:0006303">
    <property type="term" value="P:double-strand break repair via nonhomologous end joining"/>
    <property type="evidence" value="ECO:0007669"/>
    <property type="project" value="TreeGrafter"/>
</dbReference>
<keyword evidence="10" id="KW-0460">Magnesium</keyword>
<dbReference type="OrthoDB" id="151490at2759"/>
<keyword evidence="9 16" id="KW-0067">ATP-binding</keyword>
<dbReference type="SMART" id="SM00292">
    <property type="entry name" value="BRCT"/>
    <property type="match status" value="2"/>
</dbReference>
<dbReference type="SUPFAM" id="SSF52113">
    <property type="entry name" value="BRCT domain"/>
    <property type="match status" value="2"/>
</dbReference>
<dbReference type="PANTHER" id="PTHR45997">
    <property type="entry name" value="DNA LIGASE 4"/>
    <property type="match status" value="1"/>
</dbReference>
<dbReference type="InterPro" id="IPR012310">
    <property type="entry name" value="DNA_ligase_ATP-dep_cent"/>
</dbReference>
<dbReference type="InterPro" id="IPR036420">
    <property type="entry name" value="BRCT_dom_sf"/>
</dbReference>
<dbReference type="EC" id="6.5.1.1" evidence="16"/>
<dbReference type="InterPro" id="IPR016059">
    <property type="entry name" value="DNA_ligase_ATP-dep_CS"/>
</dbReference>
<sequence>MAQHSDRDPSPSESVRDEEERMFAHGPQTLDEINKQYPDRPHNHSLTLRFGELVEHLFEPLRKGPPSLTPALIARGRKPRSATEHRDEVIVNFFSLWRKEVGNDIYPAMRLICPHIDKERPMYRLKEQAIGKLVYKVVGVSSTSEPARSLTAWKVPGNTAASRMAGDFAGRCYKVIYDRATRRKPGDVRISEVNELLDKLAAASREAEQLPIFEQFYQRMPPEELQWLIRIILRQMKISATERSFLRAWHPDAFDLFNVRSSLPYVCWRLWDPEDCPQAKEQKIGIMHNFQPQLAPTASNADTWEKVVEKLGLPEDKSEFWMEEKLDGERMQMHVRMNEEGEENKGEYSFKFWSRKGKDYTYLYGKSLDDNNSALTRHLGSAFSSGVKSCILDGEMIGFDPKKSQMVTFGTLKTAALHAQAKPYDEESPRPLFRVFDFLFYNGTPLTDQELWNRRRFLELNIQDVPGRLEIHPRQICTSPSEIEPYLRKIIENSSEGIMLKNPWSKYVLNERPWGWIKVKPDYMIEFGENLDCVIIGGYYGTGRRGGILSSFLCGLRASRTEIDAGTAHPEKFFSFFKVGGGIKAEDYAEIQRLLPDEKWQDWNPKRAQQYIELAGGDRYFEKPDRWIRPSESIVIEVKAASVEESSSFSARKTLRFPRFRSIRTDKSWTDALDIDEWNELRFKIKEEQDHKSEMKIENKKKRAPKRRKRELTIPGSNDAVTIQKSQLFEGKSFYIPGRSLILDKDASELKRLVTENGGSVVNNEVRVAEGNAIAIADRENGYVRSLLNLKGVSFVVSPKWVLDCVDQQYLLPYEDEHLWLAPDDMRALAAENTDQYGDSYSRYLGADEMEKLFALMKENRMSDDGTDFDKNAFYDQLEAHGHELPRSRGYVFRRCHVYLAQVEGKENPLTTARLESWVRFGGGQVADDLDDGIVTHVVVVSRGDDAGAKEVAGGIRTWVSKRDSLKRPYVVTEKWLEKCWEEETLVAEEPYFT</sequence>
<name>A0A0G2HUL0_9PEZI</name>
<evidence type="ECO:0000256" key="9">
    <source>
        <dbReference type="ARBA" id="ARBA00022840"/>
    </source>
</evidence>
<dbReference type="InterPro" id="IPR012308">
    <property type="entry name" value="DNA_ligase_ATP-dep_N"/>
</dbReference>
<dbReference type="CDD" id="cd07903">
    <property type="entry name" value="Adenylation_DNA_ligase_IV"/>
    <property type="match status" value="1"/>
</dbReference>
<dbReference type="Gene3D" id="2.40.50.140">
    <property type="entry name" value="Nucleic acid-binding proteins"/>
    <property type="match status" value="1"/>
</dbReference>
<keyword evidence="22" id="KW-1185">Reference proteome</keyword>
<protein>
    <recommendedName>
        <fullName evidence="16">DNA ligase</fullName>
        <ecNumber evidence="16">6.5.1.1</ecNumber>
    </recommendedName>
</protein>
<dbReference type="PANTHER" id="PTHR45997:SF1">
    <property type="entry name" value="DNA LIGASE 4"/>
    <property type="match status" value="1"/>
</dbReference>
<evidence type="ECO:0000256" key="3">
    <source>
        <dbReference type="ARBA" id="ARBA00007572"/>
    </source>
</evidence>
<dbReference type="GO" id="GO:0006297">
    <property type="term" value="P:nucleotide-excision repair, DNA gap filling"/>
    <property type="evidence" value="ECO:0007669"/>
    <property type="project" value="TreeGrafter"/>
</dbReference>
<dbReference type="GO" id="GO:0046872">
    <property type="term" value="F:metal ion binding"/>
    <property type="evidence" value="ECO:0007669"/>
    <property type="project" value="UniProtKB-KW"/>
</dbReference>
<keyword evidence="4 16" id="KW-0436">Ligase</keyword>
<comment type="catalytic activity">
    <reaction evidence="14 16">
        <text>ATP + (deoxyribonucleotide)n-3'-hydroxyl + 5'-phospho-(deoxyribonucleotide)m = (deoxyribonucleotide)n+m + AMP + diphosphate.</text>
        <dbReference type="EC" id="6.5.1.1"/>
    </reaction>
</comment>
<comment type="caution">
    <text evidence="21">The sequence shown here is derived from an EMBL/GenBank/DDBJ whole genome shotgun (WGS) entry which is preliminary data.</text>
</comment>
<evidence type="ECO:0000256" key="16">
    <source>
        <dbReference type="RuleBase" id="RU000617"/>
    </source>
</evidence>
<dbReference type="GO" id="GO:0003677">
    <property type="term" value="F:DNA binding"/>
    <property type="evidence" value="ECO:0007669"/>
    <property type="project" value="InterPro"/>
</dbReference>
<dbReference type="Pfam" id="PF01068">
    <property type="entry name" value="DNA_ligase_A_M"/>
    <property type="match status" value="1"/>
</dbReference>
<dbReference type="Gene3D" id="3.30.470.30">
    <property type="entry name" value="DNA ligase/mRNA capping enzyme"/>
    <property type="match status" value="1"/>
</dbReference>
<dbReference type="Gene3D" id="3.40.50.10190">
    <property type="entry name" value="BRCT domain"/>
    <property type="match status" value="2"/>
</dbReference>
<dbReference type="InterPro" id="IPR012309">
    <property type="entry name" value="DNA_ligase_ATP-dep_C"/>
</dbReference>
<keyword evidence="5" id="KW-0479">Metal-binding</keyword>
<dbReference type="FunFam" id="1.10.3260.10:FF:000008">
    <property type="entry name" value="DNA ligase 4"/>
    <property type="match status" value="1"/>
</dbReference>
<dbReference type="InterPro" id="IPR029710">
    <property type="entry name" value="LIG4"/>
</dbReference>
<evidence type="ECO:0000256" key="13">
    <source>
        <dbReference type="ARBA" id="ARBA00023242"/>
    </source>
</evidence>
<dbReference type="Pfam" id="PF16589">
    <property type="entry name" value="BRCT_2"/>
    <property type="match status" value="1"/>
</dbReference>
<accession>A0A0G2HUL0</accession>
<gene>
    <name evidence="21" type="ORF">UCDDA912_g08288</name>
</gene>
<feature type="domain" description="BRCT" evidence="20">
    <location>
        <begin position="888"/>
        <end position="994"/>
    </location>
</feature>